<evidence type="ECO:0000313" key="2">
    <source>
        <dbReference type="Proteomes" id="UP001267290"/>
    </source>
</evidence>
<proteinExistence type="predicted"/>
<comment type="caution">
    <text evidence="1">The sequence shown here is derived from an EMBL/GenBank/DDBJ whole genome shotgun (WGS) entry which is preliminary data.</text>
</comment>
<dbReference type="EMBL" id="JAVDSB010000002">
    <property type="protein sequence ID" value="MDR6551015.1"/>
    <property type="molecule type" value="Genomic_DNA"/>
</dbReference>
<reference evidence="1 2" key="1">
    <citation type="submission" date="2023-07" db="EMBL/GenBank/DDBJ databases">
        <title>Sorghum-associated microbial communities from plants grown in Nebraska, USA.</title>
        <authorList>
            <person name="Schachtman D."/>
        </authorList>
    </citation>
    <scope>NUCLEOTIDE SEQUENCE [LARGE SCALE GENOMIC DNA]</scope>
    <source>
        <strain evidence="1 2">CC258</strain>
    </source>
</reference>
<gene>
    <name evidence="1" type="ORF">J2736_002202</name>
</gene>
<dbReference type="Gene3D" id="1.10.472.60">
    <property type="entry name" value="putative protein disulfide isomerase domain"/>
    <property type="match status" value="1"/>
</dbReference>
<accession>A0ABU1NUB4</accession>
<protein>
    <submittedName>
        <fullName evidence="1">Protein-disulfide isomerase-like protein with CxxC motif</fullName>
    </submittedName>
</protein>
<evidence type="ECO:0000313" key="1">
    <source>
        <dbReference type="EMBL" id="MDR6551015.1"/>
    </source>
</evidence>
<sequence length="62" mass="7048">MDSDAAAKGFSALQVFARERAYYLASSMQRAFYYEGKSLSDPVTYREIMEDLVRSNVIDEAL</sequence>
<dbReference type="Proteomes" id="UP001267290">
    <property type="component" value="Unassembled WGS sequence"/>
</dbReference>
<name>A0ABU1NUB4_9BACL</name>
<keyword evidence="2" id="KW-1185">Reference proteome</keyword>
<organism evidence="1 2">
    <name type="scientific">Paenibacillus qinlingensis</name>
    <dbReference type="NCBI Taxonomy" id="1837343"/>
    <lineage>
        <taxon>Bacteria</taxon>
        <taxon>Bacillati</taxon>
        <taxon>Bacillota</taxon>
        <taxon>Bacilli</taxon>
        <taxon>Bacillales</taxon>
        <taxon>Paenibacillaceae</taxon>
        <taxon>Paenibacillus</taxon>
    </lineage>
</organism>